<dbReference type="AlphaFoldDB" id="A0A7M7RFH8"/>
<dbReference type="KEGG" id="spu:593952"/>
<dbReference type="PANTHER" id="PTHR10961">
    <property type="entry name" value="PEROXISOMAL SARCOSINE OXIDASE"/>
    <property type="match status" value="1"/>
</dbReference>
<dbReference type="SUPFAM" id="SSF51905">
    <property type="entry name" value="FAD/NAD(P)-binding domain"/>
    <property type="match status" value="1"/>
</dbReference>
<dbReference type="GO" id="GO:0033514">
    <property type="term" value="P:L-lysine catabolic process to acetyl-CoA via L-pipecolate"/>
    <property type="evidence" value="ECO:0000318"/>
    <property type="project" value="GO_Central"/>
</dbReference>
<proteinExistence type="inferred from homology"/>
<feature type="domain" description="FAD dependent oxidoreductase" evidence="8">
    <location>
        <begin position="6"/>
        <end position="359"/>
    </location>
</feature>
<protein>
    <recommendedName>
        <fullName evidence="3">sarcosine oxidasee (formaldehyde-forming)</fullName>
        <ecNumber evidence="3">1.5.3.1</ecNumber>
    </recommendedName>
</protein>
<dbReference type="InterPro" id="IPR036188">
    <property type="entry name" value="FAD/NAD-bd_sf"/>
</dbReference>
<evidence type="ECO:0000256" key="5">
    <source>
        <dbReference type="ARBA" id="ARBA00022827"/>
    </source>
</evidence>
<dbReference type="GO" id="GO:0050660">
    <property type="term" value="F:flavin adenine dinucleotide binding"/>
    <property type="evidence" value="ECO:0007669"/>
    <property type="project" value="InterPro"/>
</dbReference>
<evidence type="ECO:0000256" key="7">
    <source>
        <dbReference type="ARBA" id="ARBA00052742"/>
    </source>
</evidence>
<dbReference type="FunFam" id="3.50.50.60:FF:000189">
    <property type="entry name" value="Monomeric sarcosine oxidase"/>
    <property type="match status" value="1"/>
</dbReference>
<name>A0A7M7RFH8_STRPU</name>
<evidence type="ECO:0000256" key="3">
    <source>
        <dbReference type="ARBA" id="ARBA00012769"/>
    </source>
</evidence>
<dbReference type="InParanoid" id="A0A7M7RFH8"/>
<evidence type="ECO:0000256" key="4">
    <source>
        <dbReference type="ARBA" id="ARBA00022630"/>
    </source>
</evidence>
<dbReference type="EnsemblMetazoa" id="XM_793406">
    <property type="protein sequence ID" value="XP_798499"/>
    <property type="gene ID" value="LOC593952"/>
</dbReference>
<comment type="similarity">
    <text evidence="2">Belongs to the MSOX/MTOX family.</text>
</comment>
<evidence type="ECO:0000313" key="10">
    <source>
        <dbReference type="Proteomes" id="UP000007110"/>
    </source>
</evidence>
<comment type="catalytic activity">
    <reaction evidence="7">
        <text>sarcosine + O2 + H2O = formaldehyde + glycine + H2O2</text>
        <dbReference type="Rhea" id="RHEA:13313"/>
        <dbReference type="ChEBI" id="CHEBI:15377"/>
        <dbReference type="ChEBI" id="CHEBI:15379"/>
        <dbReference type="ChEBI" id="CHEBI:16240"/>
        <dbReference type="ChEBI" id="CHEBI:16842"/>
        <dbReference type="ChEBI" id="CHEBI:57305"/>
        <dbReference type="ChEBI" id="CHEBI:57433"/>
        <dbReference type="EC" id="1.5.3.1"/>
    </reaction>
</comment>
<dbReference type="Gene3D" id="3.50.50.60">
    <property type="entry name" value="FAD/NAD(P)-binding domain"/>
    <property type="match status" value="1"/>
</dbReference>
<keyword evidence="6" id="KW-0560">Oxidoreductase</keyword>
<dbReference type="GO" id="GO:0008115">
    <property type="term" value="F:sarcosine oxidase activity"/>
    <property type="evidence" value="ECO:0000318"/>
    <property type="project" value="GO_Central"/>
</dbReference>
<dbReference type="Pfam" id="PF01266">
    <property type="entry name" value="DAO"/>
    <property type="match status" value="1"/>
</dbReference>
<dbReference type="SUPFAM" id="SSF54373">
    <property type="entry name" value="FAD-linked reductases, C-terminal domain"/>
    <property type="match status" value="1"/>
</dbReference>
<evidence type="ECO:0000256" key="1">
    <source>
        <dbReference type="ARBA" id="ARBA00001974"/>
    </source>
</evidence>
<reference evidence="9" key="2">
    <citation type="submission" date="2021-01" db="UniProtKB">
        <authorList>
            <consortium name="EnsemblMetazoa"/>
        </authorList>
    </citation>
    <scope>IDENTIFICATION</scope>
</reference>
<comment type="cofactor">
    <cofactor evidence="1">
        <name>FAD</name>
        <dbReference type="ChEBI" id="CHEBI:57692"/>
    </cofactor>
</comment>
<dbReference type="PANTHER" id="PTHR10961:SF46">
    <property type="entry name" value="PEROXISOMAL SARCOSINE OXIDASE"/>
    <property type="match status" value="1"/>
</dbReference>
<dbReference type="InterPro" id="IPR006076">
    <property type="entry name" value="FAD-dep_OxRdtase"/>
</dbReference>
<dbReference type="OMA" id="VARCHHT"/>
<keyword evidence="4" id="KW-0285">Flavoprotein</keyword>
<evidence type="ECO:0000259" key="8">
    <source>
        <dbReference type="Pfam" id="PF01266"/>
    </source>
</evidence>
<dbReference type="GO" id="GO:0005777">
    <property type="term" value="C:peroxisome"/>
    <property type="evidence" value="ECO:0000318"/>
    <property type="project" value="GO_Central"/>
</dbReference>
<dbReference type="GO" id="GO:0050031">
    <property type="term" value="F:L-pipecolate oxidase activity"/>
    <property type="evidence" value="ECO:0000318"/>
    <property type="project" value="GO_Central"/>
</dbReference>
<dbReference type="Proteomes" id="UP000007110">
    <property type="component" value="Unassembled WGS sequence"/>
</dbReference>
<keyword evidence="10" id="KW-1185">Reference proteome</keyword>
<dbReference type="OrthoDB" id="424974at2759"/>
<reference evidence="10" key="1">
    <citation type="submission" date="2015-02" db="EMBL/GenBank/DDBJ databases">
        <title>Genome sequencing for Strongylocentrotus purpuratus.</title>
        <authorList>
            <person name="Murali S."/>
            <person name="Liu Y."/>
            <person name="Vee V."/>
            <person name="English A."/>
            <person name="Wang M."/>
            <person name="Skinner E."/>
            <person name="Han Y."/>
            <person name="Muzny D.M."/>
            <person name="Worley K.C."/>
            <person name="Gibbs R.A."/>
        </authorList>
    </citation>
    <scope>NUCLEOTIDE SEQUENCE</scope>
</reference>
<dbReference type="InterPro" id="IPR045170">
    <property type="entry name" value="MTOX"/>
</dbReference>
<evidence type="ECO:0000256" key="2">
    <source>
        <dbReference type="ARBA" id="ARBA00010989"/>
    </source>
</evidence>
<sequence>MGDVYDVVVIGAGVEGSSAAYHGVKAGKRVLLLEQFPLPHSRGSSHGGTRIISFAKTAEHHQKLMDVCYPMWEELAKETNTEVLREIGVLNFCEKWTEGYPKAMLNSMKKSGAGLERLSIEERTRRFPNISYPTKPESYLYKKGGYIRANKALQCYQGEFVKHGGVLHDEEKMLEIVPGTMVTVKTNRSEYQTRSVILAPGPWASTLLKQLGLNIPLQVARCHHTFWKEKEPGMYADMPIYFDHSLTSFESSGWPSVEYPGMMKVSRWTPMPIESADDRDSSSSAHEIELSREHVREHFPGLDAENGPVISEACLITDTPDHDFVIDLHPDHRNIVIACGFSGHGFMMAPIVGRILTQLALGATPELDITAFRMNRFEK</sequence>
<dbReference type="Gene3D" id="3.30.9.10">
    <property type="entry name" value="D-Amino Acid Oxidase, subunit A, domain 2"/>
    <property type="match status" value="1"/>
</dbReference>
<evidence type="ECO:0000313" key="9">
    <source>
        <dbReference type="EnsemblMetazoa" id="XP_798499"/>
    </source>
</evidence>
<dbReference type="GeneID" id="593952"/>
<evidence type="ECO:0000256" key="6">
    <source>
        <dbReference type="ARBA" id="ARBA00023002"/>
    </source>
</evidence>
<dbReference type="RefSeq" id="XP_798499.3">
    <property type="nucleotide sequence ID" value="XM_793406.5"/>
</dbReference>
<organism evidence="9 10">
    <name type="scientific">Strongylocentrotus purpuratus</name>
    <name type="common">Purple sea urchin</name>
    <dbReference type="NCBI Taxonomy" id="7668"/>
    <lineage>
        <taxon>Eukaryota</taxon>
        <taxon>Metazoa</taxon>
        <taxon>Echinodermata</taxon>
        <taxon>Eleutherozoa</taxon>
        <taxon>Echinozoa</taxon>
        <taxon>Echinoidea</taxon>
        <taxon>Euechinoidea</taxon>
        <taxon>Echinacea</taxon>
        <taxon>Camarodonta</taxon>
        <taxon>Echinidea</taxon>
        <taxon>Strongylocentrotidae</taxon>
        <taxon>Strongylocentrotus</taxon>
    </lineage>
</organism>
<dbReference type="EC" id="1.5.3.1" evidence="3"/>
<keyword evidence="5" id="KW-0274">FAD</keyword>
<accession>A0A7M7RFH8</accession>